<evidence type="ECO:0000256" key="10">
    <source>
        <dbReference type="RuleBase" id="RU363079"/>
    </source>
</evidence>
<reference evidence="12" key="1">
    <citation type="submission" date="2022-07" db="EMBL/GenBank/DDBJ databases">
        <authorList>
            <person name="Macas J."/>
            <person name="Novak P."/>
            <person name="Neumann P."/>
        </authorList>
    </citation>
    <scope>NUCLEOTIDE SEQUENCE</scope>
</reference>
<keyword evidence="13" id="KW-1185">Reference proteome</keyword>
<comment type="caution">
    <text evidence="12">The sequence shown here is derived from an EMBL/GenBank/DDBJ whole genome shotgun (WGS) entry which is preliminary data.</text>
</comment>
<keyword evidence="6" id="KW-0967">Endosome</keyword>
<keyword evidence="8" id="KW-0333">Golgi apparatus</keyword>
<protein>
    <recommendedName>
        <fullName evidence="10">Transmembrane 9 superfamily member</fullName>
    </recommendedName>
</protein>
<evidence type="ECO:0000256" key="6">
    <source>
        <dbReference type="ARBA" id="ARBA00022753"/>
    </source>
</evidence>
<comment type="subcellular location">
    <subcellularLocation>
        <location evidence="1">Endosome membrane</location>
        <topology evidence="1">Multi-pass membrane protein</topology>
    </subcellularLocation>
    <subcellularLocation>
        <location evidence="2">Golgi apparatus membrane</location>
        <topology evidence="2">Multi-pass membrane protein</topology>
    </subcellularLocation>
</comment>
<evidence type="ECO:0000256" key="9">
    <source>
        <dbReference type="ARBA" id="ARBA00023136"/>
    </source>
</evidence>
<evidence type="ECO:0000256" key="7">
    <source>
        <dbReference type="ARBA" id="ARBA00022989"/>
    </source>
</evidence>
<gene>
    <name evidence="11" type="ORF">CEPIT_LOCUS21903</name>
    <name evidence="12" type="ORF">CEPIT_LOCUS35549</name>
</gene>
<organism evidence="12 13">
    <name type="scientific">Cuscuta epithymum</name>
    <dbReference type="NCBI Taxonomy" id="186058"/>
    <lineage>
        <taxon>Eukaryota</taxon>
        <taxon>Viridiplantae</taxon>
        <taxon>Streptophyta</taxon>
        <taxon>Embryophyta</taxon>
        <taxon>Tracheophyta</taxon>
        <taxon>Spermatophyta</taxon>
        <taxon>Magnoliopsida</taxon>
        <taxon>eudicotyledons</taxon>
        <taxon>Gunneridae</taxon>
        <taxon>Pentapetalae</taxon>
        <taxon>asterids</taxon>
        <taxon>lamiids</taxon>
        <taxon>Solanales</taxon>
        <taxon>Convolvulaceae</taxon>
        <taxon>Cuscuteae</taxon>
        <taxon>Cuscuta</taxon>
        <taxon>Cuscuta subgen. Cuscuta</taxon>
    </lineage>
</organism>
<evidence type="ECO:0000256" key="4">
    <source>
        <dbReference type="ARBA" id="ARBA00022692"/>
    </source>
</evidence>
<evidence type="ECO:0000256" key="3">
    <source>
        <dbReference type="ARBA" id="ARBA00005227"/>
    </source>
</evidence>
<proteinExistence type="inferred from homology"/>
<name>A0AAV0FM90_9ASTE</name>
<keyword evidence="9" id="KW-0472">Membrane</keyword>
<feature type="non-terminal residue" evidence="12">
    <location>
        <position position="124"/>
    </location>
</feature>
<dbReference type="AlphaFoldDB" id="A0AAV0FM90"/>
<dbReference type="InterPro" id="IPR004240">
    <property type="entry name" value="EMP70"/>
</dbReference>
<comment type="similarity">
    <text evidence="3 10">Belongs to the nonaspanin (TM9SF) (TC 9.A.2) family.</text>
</comment>
<keyword evidence="7" id="KW-1133">Transmembrane helix</keyword>
<dbReference type="GO" id="GO:0010008">
    <property type="term" value="C:endosome membrane"/>
    <property type="evidence" value="ECO:0007669"/>
    <property type="project" value="UniProtKB-SubCell"/>
</dbReference>
<evidence type="ECO:0000313" key="12">
    <source>
        <dbReference type="EMBL" id="CAH9136800.1"/>
    </source>
</evidence>
<dbReference type="EMBL" id="CAMAPF010000428">
    <property type="protein sequence ID" value="CAH9117499.1"/>
    <property type="molecule type" value="Genomic_DNA"/>
</dbReference>
<dbReference type="GO" id="GO:0072657">
    <property type="term" value="P:protein localization to membrane"/>
    <property type="evidence" value="ECO:0007669"/>
    <property type="project" value="TreeGrafter"/>
</dbReference>
<feature type="signal peptide" evidence="10">
    <location>
        <begin position="1"/>
        <end position="24"/>
    </location>
</feature>
<accession>A0AAV0FM90</accession>
<evidence type="ECO:0000256" key="1">
    <source>
        <dbReference type="ARBA" id="ARBA00004337"/>
    </source>
</evidence>
<evidence type="ECO:0000256" key="8">
    <source>
        <dbReference type="ARBA" id="ARBA00023034"/>
    </source>
</evidence>
<evidence type="ECO:0000256" key="5">
    <source>
        <dbReference type="ARBA" id="ARBA00022729"/>
    </source>
</evidence>
<dbReference type="GO" id="GO:0000139">
    <property type="term" value="C:Golgi membrane"/>
    <property type="evidence" value="ECO:0007669"/>
    <property type="project" value="UniProtKB-SubCell"/>
</dbReference>
<evidence type="ECO:0000313" key="11">
    <source>
        <dbReference type="EMBL" id="CAH9117499.1"/>
    </source>
</evidence>
<dbReference type="EMBL" id="CAMAPF010000996">
    <property type="protein sequence ID" value="CAH9136800.1"/>
    <property type="molecule type" value="Genomic_DNA"/>
</dbReference>
<dbReference type="Proteomes" id="UP001152523">
    <property type="component" value="Unassembled WGS sequence"/>
</dbReference>
<keyword evidence="5 10" id="KW-0732">Signal</keyword>
<sequence length="124" mass="14116">MISSVQPISILVFCALFLSRTVVGKYQENDPVILWVNKVGPYNNPQETYNYYSLPFCHPPGNVAHKWGGLGEVLGGNELIDSKIDIKFKRNVDRGSVCELELDPAKVKQFKDAIDNSYWLEFFM</sequence>
<keyword evidence="4" id="KW-0812">Transmembrane</keyword>
<dbReference type="PANTHER" id="PTHR10766">
    <property type="entry name" value="TRANSMEMBRANE 9 SUPERFAMILY PROTEIN"/>
    <property type="match status" value="1"/>
</dbReference>
<dbReference type="PANTHER" id="PTHR10766:SF140">
    <property type="entry name" value="TRANSMEMBRANE 9 SUPERFAMILY MEMBER"/>
    <property type="match status" value="1"/>
</dbReference>
<evidence type="ECO:0000256" key="2">
    <source>
        <dbReference type="ARBA" id="ARBA00004653"/>
    </source>
</evidence>
<evidence type="ECO:0000313" key="13">
    <source>
        <dbReference type="Proteomes" id="UP001152523"/>
    </source>
</evidence>
<feature type="chain" id="PRO_5044522780" description="Transmembrane 9 superfamily member" evidence="10">
    <location>
        <begin position="25"/>
        <end position="124"/>
    </location>
</feature>
<dbReference type="Pfam" id="PF02990">
    <property type="entry name" value="EMP70"/>
    <property type="match status" value="1"/>
</dbReference>